<evidence type="ECO:0000256" key="1">
    <source>
        <dbReference type="ARBA" id="ARBA00006915"/>
    </source>
</evidence>
<dbReference type="GO" id="GO:0004645">
    <property type="term" value="F:1,4-alpha-oligoglucan phosphorylase activity"/>
    <property type="evidence" value="ECO:0007669"/>
    <property type="project" value="InterPro"/>
</dbReference>
<comment type="pathway">
    <text evidence="5">Pyrimidine metabolism; dTMP biosynthesis via salvage pathway; dTMP from thymine: step 1/2.</text>
</comment>
<dbReference type="GO" id="GO:0006213">
    <property type="term" value="P:pyrimidine nucleoside metabolic process"/>
    <property type="evidence" value="ECO:0007669"/>
    <property type="project" value="UniProtKB-UniRule"/>
</dbReference>
<dbReference type="EMBL" id="OB661292">
    <property type="protein sequence ID" value="CAD7227882.1"/>
    <property type="molecule type" value="Genomic_DNA"/>
</dbReference>
<dbReference type="GO" id="GO:0006206">
    <property type="term" value="P:pyrimidine nucleobase metabolic process"/>
    <property type="evidence" value="ECO:0007669"/>
    <property type="project" value="InterPro"/>
</dbReference>
<dbReference type="Pfam" id="PF02885">
    <property type="entry name" value="Glycos_trans_3N"/>
    <property type="match status" value="1"/>
</dbReference>
<keyword evidence="3 5" id="KW-0328">Glycosyltransferase</keyword>
<dbReference type="InterPro" id="IPR000312">
    <property type="entry name" value="Glycosyl_Trfase_fam3"/>
</dbReference>
<dbReference type="PANTHER" id="PTHR10515:SF0">
    <property type="entry name" value="THYMIDINE PHOSPHORYLASE"/>
    <property type="match status" value="1"/>
</dbReference>
<reference evidence="8" key="1">
    <citation type="submission" date="2020-11" db="EMBL/GenBank/DDBJ databases">
        <authorList>
            <person name="Tran Van P."/>
        </authorList>
    </citation>
    <scope>NUCLEOTIDE SEQUENCE</scope>
</reference>
<dbReference type="InterPro" id="IPR035902">
    <property type="entry name" value="Nuc_phospho_transferase"/>
</dbReference>
<organism evidence="8">
    <name type="scientific">Cyprideis torosa</name>
    <dbReference type="NCBI Taxonomy" id="163714"/>
    <lineage>
        <taxon>Eukaryota</taxon>
        <taxon>Metazoa</taxon>
        <taxon>Ecdysozoa</taxon>
        <taxon>Arthropoda</taxon>
        <taxon>Crustacea</taxon>
        <taxon>Oligostraca</taxon>
        <taxon>Ostracoda</taxon>
        <taxon>Podocopa</taxon>
        <taxon>Podocopida</taxon>
        <taxon>Cytherocopina</taxon>
        <taxon>Cytheroidea</taxon>
        <taxon>Cytherideidae</taxon>
        <taxon>Cyprideis</taxon>
    </lineage>
</organism>
<dbReference type="Gene3D" id="1.20.970.10">
    <property type="entry name" value="Transferase, Pyrimidine Nucleoside Phosphorylase, Chain C"/>
    <property type="match status" value="1"/>
</dbReference>
<dbReference type="AlphaFoldDB" id="A0A7R8WEI3"/>
<dbReference type="InterPro" id="IPR017459">
    <property type="entry name" value="Glycosyl_Trfase_fam3_N_dom"/>
</dbReference>
<proteinExistence type="inferred from homology"/>
<accession>A0A7R8WEI3</accession>
<comment type="catalytic activity">
    <reaction evidence="5">
        <text>thymidine + phosphate = 2-deoxy-alpha-D-ribose 1-phosphate + thymine</text>
        <dbReference type="Rhea" id="RHEA:16037"/>
        <dbReference type="ChEBI" id="CHEBI:17748"/>
        <dbReference type="ChEBI" id="CHEBI:17821"/>
        <dbReference type="ChEBI" id="CHEBI:43474"/>
        <dbReference type="ChEBI" id="CHEBI:57259"/>
        <dbReference type="EC" id="2.4.2.4"/>
    </reaction>
</comment>
<dbReference type="GO" id="GO:0005829">
    <property type="term" value="C:cytosol"/>
    <property type="evidence" value="ECO:0007669"/>
    <property type="project" value="TreeGrafter"/>
</dbReference>
<sequence>MVFSPSVQRIIGKKRDREELDDEDIQVFIQEFMAGKTSDYQLGALVMAFYLHGLTLPETISLTRAMTNSGPLPPWPPQWRGRLADKHSTGGVGDKVSIPLVPILASLGLKVPMISGRSLGFTGGTLNKLESIPGFRVDLSFEEMRHALETAGGCIVGQTEALVPADKAIYACRDQTGTVGSRSLIISSILSKKAAEGIDHLVLDVKFGRGSYQTTQEEAETLASELVEVGKGLGLRVTAFITRMTNPIGRSVGNSLEILESVQFLAGTHRAPDLQELVFQQGGELMVLAGICRHQKEAEEEISRVLNSGEALRTFQAVLECQGVSKDDARELCFGDPWQVLPRASNTKDLSFEGTQRGEWRA</sequence>
<comment type="subunit">
    <text evidence="2 5">Homodimer.</text>
</comment>
<comment type="function">
    <text evidence="5">Catalyzes the reversible phosphorolysis of thymidine. The produced molecules are then utilized as carbon and energy sources or in the rescue of pyrimidine bases for nucleotide synthesis.</text>
</comment>
<protein>
    <recommendedName>
        <fullName evidence="5">Thymidine phosphorylase</fullName>
        <shortName evidence="5">TP</shortName>
        <ecNumber evidence="5">2.4.2.4</ecNumber>
    </recommendedName>
    <alternativeName>
        <fullName evidence="5">TdRPase</fullName>
    </alternativeName>
</protein>
<dbReference type="OrthoDB" id="445007at2759"/>
<dbReference type="NCBIfam" id="NF004490">
    <property type="entry name" value="PRK05820.1"/>
    <property type="match status" value="1"/>
</dbReference>
<comment type="similarity">
    <text evidence="1 5">Belongs to the thymidine/pyrimidine-nucleoside phosphorylase family.</text>
</comment>
<dbReference type="EC" id="2.4.2.4" evidence="5"/>
<dbReference type="InterPro" id="IPR036320">
    <property type="entry name" value="Glycosyl_Trfase_fam3_N_dom_sf"/>
</dbReference>
<dbReference type="FunFam" id="3.40.1030.10:FF:000003">
    <property type="entry name" value="Pyrimidine-nucleoside phosphorylase"/>
    <property type="match status" value="1"/>
</dbReference>
<dbReference type="Gene3D" id="3.40.1030.10">
    <property type="entry name" value="Nucleoside phosphorylase/phosphoribosyltransferase catalytic domain"/>
    <property type="match status" value="1"/>
</dbReference>
<evidence type="ECO:0000256" key="5">
    <source>
        <dbReference type="PIRNR" id="PIRNR000478"/>
    </source>
</evidence>
<name>A0A7R8WEI3_9CRUS</name>
<dbReference type="SUPFAM" id="SSF52418">
    <property type="entry name" value="Nucleoside phosphorylase/phosphoribosyltransferase catalytic domain"/>
    <property type="match status" value="1"/>
</dbReference>
<evidence type="ECO:0000256" key="3">
    <source>
        <dbReference type="ARBA" id="ARBA00022676"/>
    </source>
</evidence>
<evidence type="ECO:0000259" key="7">
    <source>
        <dbReference type="Pfam" id="PF02885"/>
    </source>
</evidence>
<dbReference type="GO" id="GO:0009032">
    <property type="term" value="F:thymidine phosphorylase activity"/>
    <property type="evidence" value="ECO:0007669"/>
    <property type="project" value="UniProtKB-UniRule"/>
</dbReference>
<feature type="domain" description="Glycosyl transferase family 3" evidence="6">
    <location>
        <begin position="81"/>
        <end position="312"/>
    </location>
</feature>
<evidence type="ECO:0000256" key="4">
    <source>
        <dbReference type="ARBA" id="ARBA00022679"/>
    </source>
</evidence>
<dbReference type="UniPathway" id="UPA00578">
    <property type="reaction ID" value="UER00638"/>
</dbReference>
<feature type="domain" description="Glycosyl transferase family 3 N-terminal" evidence="7">
    <location>
        <begin position="9"/>
        <end position="70"/>
    </location>
</feature>
<dbReference type="InterPro" id="IPR000053">
    <property type="entry name" value="Thymidine/pyrmidine_PPase"/>
</dbReference>
<dbReference type="PIRSF" id="PIRSF000478">
    <property type="entry name" value="TP_PyNP"/>
    <property type="match status" value="1"/>
</dbReference>
<dbReference type="Pfam" id="PF00591">
    <property type="entry name" value="Glycos_transf_3"/>
    <property type="match status" value="1"/>
</dbReference>
<gene>
    <name evidence="8" type="ORF">CTOB1V02_LOCUS5776</name>
</gene>
<evidence type="ECO:0000259" key="6">
    <source>
        <dbReference type="Pfam" id="PF00591"/>
    </source>
</evidence>
<dbReference type="SUPFAM" id="SSF47648">
    <property type="entry name" value="Nucleoside phosphorylase/phosphoribosyltransferase N-terminal domain"/>
    <property type="match status" value="1"/>
</dbReference>
<evidence type="ECO:0000256" key="2">
    <source>
        <dbReference type="ARBA" id="ARBA00011738"/>
    </source>
</evidence>
<dbReference type="PANTHER" id="PTHR10515">
    <property type="entry name" value="THYMIDINE PHOSPHORYLASE"/>
    <property type="match status" value="1"/>
</dbReference>
<evidence type="ECO:0000313" key="8">
    <source>
        <dbReference type="EMBL" id="CAD7227882.1"/>
    </source>
</evidence>
<keyword evidence="4 5" id="KW-0808">Transferase</keyword>